<dbReference type="GO" id="GO:0005634">
    <property type="term" value="C:nucleus"/>
    <property type="evidence" value="ECO:0007669"/>
    <property type="project" value="UniProtKB-SubCell"/>
</dbReference>
<dbReference type="InterPro" id="IPR050158">
    <property type="entry name" value="Ubiquitin_ubiquitin-like"/>
</dbReference>
<evidence type="ECO:0000256" key="7">
    <source>
        <dbReference type="ARBA" id="ARBA00022843"/>
    </source>
</evidence>
<dbReference type="PROSITE" id="PS50053">
    <property type="entry name" value="UBIQUITIN_2"/>
    <property type="match status" value="1"/>
</dbReference>
<comment type="subcellular location">
    <subcellularLocation>
        <location evidence="2">Cytoplasm</location>
    </subcellularLocation>
    <subcellularLocation>
        <location evidence="1">Nucleus</location>
    </subcellularLocation>
</comment>
<evidence type="ECO:0000313" key="11">
    <source>
        <dbReference type="Proteomes" id="UP001187471"/>
    </source>
</evidence>
<sequence>MQIFQKTLTGKTITLEVESGDTIENLKSKIEDKKDHLSQVTTFWPKQQTAGRYRRSVVTRQHHHNQRRWHYLGNKLPENVPHPLDITLTKSTTSWPTAVPFTNSCLHNRTTVGGKPVKYHRVRGSPSVHHRVSSRCRQISDPPSWVNNLVTSHKLQP</sequence>
<dbReference type="InterPro" id="IPR000626">
    <property type="entry name" value="Ubiquitin-like_dom"/>
</dbReference>
<evidence type="ECO:0000256" key="2">
    <source>
        <dbReference type="ARBA" id="ARBA00004496"/>
    </source>
</evidence>
<evidence type="ECO:0000256" key="3">
    <source>
        <dbReference type="ARBA" id="ARBA00008430"/>
    </source>
</evidence>
<feature type="domain" description="Ubiquitin-like" evidence="9">
    <location>
        <begin position="1"/>
        <end position="33"/>
    </location>
</feature>
<organism evidence="10 11">
    <name type="scientific">Escallonia rubra</name>
    <dbReference type="NCBI Taxonomy" id="112253"/>
    <lineage>
        <taxon>Eukaryota</taxon>
        <taxon>Viridiplantae</taxon>
        <taxon>Streptophyta</taxon>
        <taxon>Embryophyta</taxon>
        <taxon>Tracheophyta</taxon>
        <taxon>Spermatophyta</taxon>
        <taxon>Magnoliopsida</taxon>
        <taxon>eudicotyledons</taxon>
        <taxon>Gunneridae</taxon>
        <taxon>Pentapetalae</taxon>
        <taxon>asterids</taxon>
        <taxon>campanulids</taxon>
        <taxon>Escalloniales</taxon>
        <taxon>Escalloniaceae</taxon>
        <taxon>Escallonia</taxon>
    </lineage>
</organism>
<proteinExistence type="inferred from homology"/>
<keyword evidence="8" id="KW-0539">Nucleus</keyword>
<dbReference type="Pfam" id="PF00240">
    <property type="entry name" value="ubiquitin"/>
    <property type="match status" value="1"/>
</dbReference>
<evidence type="ECO:0000256" key="5">
    <source>
        <dbReference type="ARBA" id="ARBA00022499"/>
    </source>
</evidence>
<name>A0AA88RJG0_9ASTE</name>
<protein>
    <recommendedName>
        <fullName evidence="9">Ubiquitin-like domain-containing protein</fullName>
    </recommendedName>
</protein>
<dbReference type="SUPFAM" id="SSF54236">
    <property type="entry name" value="Ubiquitin-like"/>
    <property type="match status" value="1"/>
</dbReference>
<comment type="similarity">
    <text evidence="3">Belongs to the ubiquitin family.</text>
</comment>
<evidence type="ECO:0000256" key="1">
    <source>
        <dbReference type="ARBA" id="ARBA00004123"/>
    </source>
</evidence>
<dbReference type="PANTHER" id="PTHR10666">
    <property type="entry name" value="UBIQUITIN"/>
    <property type="match status" value="1"/>
</dbReference>
<comment type="caution">
    <text evidence="10">The sequence shown here is derived from an EMBL/GenBank/DDBJ whole genome shotgun (WGS) entry which is preliminary data.</text>
</comment>
<evidence type="ECO:0000259" key="9">
    <source>
        <dbReference type="PROSITE" id="PS50053"/>
    </source>
</evidence>
<evidence type="ECO:0000256" key="4">
    <source>
        <dbReference type="ARBA" id="ARBA00022490"/>
    </source>
</evidence>
<dbReference type="GO" id="GO:0003729">
    <property type="term" value="F:mRNA binding"/>
    <property type="evidence" value="ECO:0007669"/>
    <property type="project" value="UniProtKB-ARBA"/>
</dbReference>
<keyword evidence="7" id="KW-0832">Ubl conjugation</keyword>
<evidence type="ECO:0000256" key="8">
    <source>
        <dbReference type="ARBA" id="ARBA00023242"/>
    </source>
</evidence>
<gene>
    <name evidence="10" type="ORF">RJ640_012408</name>
</gene>
<evidence type="ECO:0000256" key="6">
    <source>
        <dbReference type="ARBA" id="ARBA00022737"/>
    </source>
</evidence>
<keyword evidence="5" id="KW-1017">Isopeptide bond</keyword>
<dbReference type="InterPro" id="IPR029071">
    <property type="entry name" value="Ubiquitin-like_domsf"/>
</dbReference>
<dbReference type="Gene3D" id="3.10.20.90">
    <property type="entry name" value="Phosphatidylinositol 3-kinase Catalytic Subunit, Chain A, domain 1"/>
    <property type="match status" value="1"/>
</dbReference>
<dbReference type="Proteomes" id="UP001187471">
    <property type="component" value="Unassembled WGS sequence"/>
</dbReference>
<keyword evidence="4" id="KW-0963">Cytoplasm</keyword>
<dbReference type="EMBL" id="JAVXUO010001289">
    <property type="protein sequence ID" value="KAK2983931.1"/>
    <property type="molecule type" value="Genomic_DNA"/>
</dbReference>
<accession>A0AA88RJG0</accession>
<keyword evidence="11" id="KW-1185">Reference proteome</keyword>
<evidence type="ECO:0000313" key="10">
    <source>
        <dbReference type="EMBL" id="KAK2983931.1"/>
    </source>
</evidence>
<dbReference type="AlphaFoldDB" id="A0AA88RJG0"/>
<dbReference type="GO" id="GO:0005737">
    <property type="term" value="C:cytoplasm"/>
    <property type="evidence" value="ECO:0007669"/>
    <property type="project" value="UniProtKB-SubCell"/>
</dbReference>
<dbReference type="FunFam" id="3.10.20.90:FF:000469">
    <property type="entry name" value="Polyubiquitin-C"/>
    <property type="match status" value="1"/>
</dbReference>
<reference evidence="10" key="1">
    <citation type="submission" date="2022-12" db="EMBL/GenBank/DDBJ databases">
        <title>Draft genome assemblies for two species of Escallonia (Escalloniales).</title>
        <authorList>
            <person name="Chanderbali A."/>
            <person name="Dervinis C."/>
            <person name="Anghel I."/>
            <person name="Soltis D."/>
            <person name="Soltis P."/>
            <person name="Zapata F."/>
        </authorList>
    </citation>
    <scope>NUCLEOTIDE SEQUENCE</scope>
    <source>
        <strain evidence="10">UCBG92.1500</strain>
        <tissue evidence="10">Leaf</tissue>
    </source>
</reference>
<keyword evidence="6" id="KW-0677">Repeat</keyword>